<keyword evidence="3" id="KW-1185">Reference proteome</keyword>
<evidence type="ECO:0000313" key="3">
    <source>
        <dbReference type="Proteomes" id="UP000054564"/>
    </source>
</evidence>
<sequence>MPSSKSTNYAIETFARLAYQCEDMQQHHAVVYGDEKAMSNDEMNYRIDLLTQVQTNFLPSLQQNLAHLLECIDLEGLRSDTRAKLRDNRTLASSISVNLNGLCSALGQMAPFINSVGFKYSRNDSSYGSLKQYRCDALRNKISHQLVPKELYDLFLEYTAFVRIRKFPYNREVSLADRSDVTRRGNRLIAKTAEISHTIECIVQWSRRSDYGILQEEWGIRETQLTDRLSQLINRLDAATQSYQENNIEIAVINPVRAPENNEAGNDPMEDNQDEANRPEERAAAPPPPLPLKTRIVELMQLALPVVELARNFYRRLLNDRYRREPFRLDSQMSSHEIEWLQSQLCPIGSYIIRILKILYTVYDRNIMLFEINEVHRLAFEVSSYFDSSIVLLGFHLLPPTFRRTVPSFEEFFKNSFLLLHTEFKLAIDKFIFVAEKLVRED</sequence>
<dbReference type="PANTHER" id="PTHR33069:SF3">
    <property type="entry name" value="DYNEIN HEAVY CHAIN TAIL DOMAIN-CONTAINING PROTEIN"/>
    <property type="match status" value="1"/>
</dbReference>
<dbReference type="PANTHER" id="PTHR33069">
    <property type="entry name" value="CHROMOSOME 7, WHOLE GENOME SHOTGUN SEQUENCE-RELATED"/>
    <property type="match status" value="1"/>
</dbReference>
<dbReference type="EMBL" id="AJIL01000032">
    <property type="protein sequence ID" value="KNF01054.1"/>
    <property type="molecule type" value="Genomic_DNA"/>
</dbReference>
<dbReference type="OrthoDB" id="2497263at2759"/>
<dbReference type="Proteomes" id="UP000054564">
    <property type="component" value="Unassembled WGS sequence"/>
</dbReference>
<feature type="region of interest" description="Disordered" evidence="1">
    <location>
        <begin position="256"/>
        <end position="289"/>
    </location>
</feature>
<comment type="caution">
    <text evidence="2">The sequence shown here is derived from an EMBL/GenBank/DDBJ whole genome shotgun (WGS) entry which is preliminary data.</text>
</comment>
<evidence type="ECO:0000313" key="2">
    <source>
        <dbReference type="EMBL" id="KNF01054.1"/>
    </source>
</evidence>
<organism evidence="2 3">
    <name type="scientific">Puccinia striiformis f. sp. tritici PST-78</name>
    <dbReference type="NCBI Taxonomy" id="1165861"/>
    <lineage>
        <taxon>Eukaryota</taxon>
        <taxon>Fungi</taxon>
        <taxon>Dikarya</taxon>
        <taxon>Basidiomycota</taxon>
        <taxon>Pucciniomycotina</taxon>
        <taxon>Pucciniomycetes</taxon>
        <taxon>Pucciniales</taxon>
        <taxon>Pucciniaceae</taxon>
        <taxon>Puccinia</taxon>
    </lineage>
</organism>
<gene>
    <name evidence="2" type="ORF">PSTG_05685</name>
</gene>
<proteinExistence type="predicted"/>
<reference evidence="3" key="1">
    <citation type="submission" date="2014-03" db="EMBL/GenBank/DDBJ databases">
        <title>The Genome Sequence of Puccinia striiformis f. sp. tritici PST-78.</title>
        <authorList>
            <consortium name="The Broad Institute Genome Sequencing Platform"/>
            <person name="Cuomo C."/>
            <person name="Hulbert S."/>
            <person name="Chen X."/>
            <person name="Walker B."/>
            <person name="Young S.K."/>
            <person name="Zeng Q."/>
            <person name="Gargeya S."/>
            <person name="Fitzgerald M."/>
            <person name="Haas B."/>
            <person name="Abouelleil A."/>
            <person name="Alvarado L."/>
            <person name="Arachchi H.M."/>
            <person name="Berlin A.M."/>
            <person name="Chapman S.B."/>
            <person name="Goldberg J."/>
            <person name="Griggs A."/>
            <person name="Gujja S."/>
            <person name="Hansen M."/>
            <person name="Howarth C."/>
            <person name="Imamovic A."/>
            <person name="Larimer J."/>
            <person name="McCowan C."/>
            <person name="Montmayeur A."/>
            <person name="Murphy C."/>
            <person name="Neiman D."/>
            <person name="Pearson M."/>
            <person name="Priest M."/>
            <person name="Roberts A."/>
            <person name="Saif S."/>
            <person name="Shea T."/>
            <person name="Sisk P."/>
            <person name="Sykes S."/>
            <person name="Wortman J."/>
            <person name="Nusbaum C."/>
            <person name="Birren B."/>
        </authorList>
    </citation>
    <scope>NUCLEOTIDE SEQUENCE [LARGE SCALE GENOMIC DNA]</scope>
    <source>
        <strain evidence="3">race PST-78</strain>
    </source>
</reference>
<name>A0A0L0VP52_9BASI</name>
<protein>
    <submittedName>
        <fullName evidence="2">Uncharacterized protein</fullName>
    </submittedName>
</protein>
<evidence type="ECO:0000256" key="1">
    <source>
        <dbReference type="SAM" id="MobiDB-lite"/>
    </source>
</evidence>
<dbReference type="AlphaFoldDB" id="A0A0L0VP52"/>
<accession>A0A0L0VP52</accession>